<reference evidence="3" key="1">
    <citation type="submission" date="2023-04" db="EMBL/GenBank/DDBJ databases">
        <title>Bacillus cereus group whole genome sequencing.</title>
        <authorList>
            <person name="Kang M."/>
            <person name="Kim H.J."/>
        </authorList>
    </citation>
    <scope>NUCLEOTIDE SEQUENCE</scope>
    <source>
        <strain evidence="3">MS39</strain>
    </source>
</reference>
<dbReference type="RefSeq" id="WP_064460006.1">
    <property type="nucleotide sequence ID" value="NZ_CP123058.1"/>
</dbReference>
<accession>A0AAU8F395</accession>
<sequence>MSIKNFNFKSIGSFLQDGEYHIPDYQREYSWEENQIEDFWMDLKNLRNNEEEEHFFGQIVVHDDIEDKVKYIIDGQQRTTTSVVLLSVFNKIFTDFFNKDSSLAIAREISEDIRIKYIGRWSQESNRLKLKISDNDNEFFIQRIQIVDMVQQTLTAKSKSQKRLEFAFEYLMGKMSDEVFGMSTQDKIEVVRDFYENFINNFKVMYVETSSLEEAFIIFESLNARGKGLETADLLKNHIFKNSKKQINSVKNKWESMLVNLDGTDATKFIRHYWNSKEEFVRSQSLYKKMRLKINSESKCLQLMNELEKLAYVYSAISQKDDISIFNDSALNDVISNLKNFNASSFYPVILAMYNRQFNEKQILQVAQEIENLIFRNIIIAKNVANKYEVFFAGLAYSISNDELSTKEVITKINKMKINDEEFQIHFATVALKTKPIIRYIYKKLNKLYMSNEIEISNNNNVHIEHILPVAIGDWDISEDVQEEYLWRLGNLTLLGNEYNKKILNKLFDKKIEMYRKSSIEITKQITQYRYWNTETIEERQKSLADEAIKIW</sequence>
<dbReference type="Pfam" id="PF07510">
    <property type="entry name" value="GmrSD_C"/>
    <property type="match status" value="1"/>
</dbReference>
<feature type="domain" description="GmrSD restriction endonucleases N-terminal" evidence="1">
    <location>
        <begin position="12"/>
        <end position="240"/>
    </location>
</feature>
<keyword evidence="3" id="KW-0540">Nuclease</keyword>
<dbReference type="PANTHER" id="PTHR35149:SF2">
    <property type="entry name" value="DUF262 DOMAIN-CONTAINING PROTEIN"/>
    <property type="match status" value="1"/>
</dbReference>
<organism evidence="3">
    <name type="scientific">Bacillus cereus group sp. MS39</name>
    <dbReference type="NCBI Taxonomy" id="3041344"/>
    <lineage>
        <taxon>Bacteria</taxon>
        <taxon>Bacillati</taxon>
        <taxon>Bacillota</taxon>
        <taxon>Bacilli</taxon>
        <taxon>Bacillales</taxon>
        <taxon>Bacillaceae</taxon>
        <taxon>Bacillus</taxon>
        <taxon>Bacillus cereus group</taxon>
    </lineage>
</organism>
<dbReference type="InterPro" id="IPR011089">
    <property type="entry name" value="GmrSD_C"/>
</dbReference>
<dbReference type="AlphaFoldDB" id="A0AAU8F395"/>
<evidence type="ECO:0000259" key="2">
    <source>
        <dbReference type="Pfam" id="PF07510"/>
    </source>
</evidence>
<dbReference type="GO" id="GO:0004519">
    <property type="term" value="F:endonuclease activity"/>
    <property type="evidence" value="ECO:0007669"/>
    <property type="project" value="UniProtKB-KW"/>
</dbReference>
<evidence type="ECO:0000259" key="1">
    <source>
        <dbReference type="Pfam" id="PF03235"/>
    </source>
</evidence>
<dbReference type="InterPro" id="IPR016181">
    <property type="entry name" value="Acyl_CoA_acyltransferase"/>
</dbReference>
<dbReference type="Pfam" id="PF03235">
    <property type="entry name" value="GmrSD_N"/>
    <property type="match status" value="1"/>
</dbReference>
<name>A0AAU8F395_9BACI</name>
<evidence type="ECO:0000313" key="3">
    <source>
        <dbReference type="EMBL" id="XCH18301.1"/>
    </source>
</evidence>
<protein>
    <submittedName>
        <fullName evidence="3">DUF262 domain-containing HNH endonuclease family protein</fullName>
    </submittedName>
</protein>
<dbReference type="PANTHER" id="PTHR35149">
    <property type="entry name" value="SLL5132 PROTEIN"/>
    <property type="match status" value="1"/>
</dbReference>
<feature type="domain" description="GmrSD restriction endonucleases C-terminal" evidence="2">
    <location>
        <begin position="419"/>
        <end position="546"/>
    </location>
</feature>
<dbReference type="InterPro" id="IPR004919">
    <property type="entry name" value="GmrSD_N"/>
</dbReference>
<keyword evidence="3" id="KW-0378">Hydrolase</keyword>
<dbReference type="EMBL" id="CP123058">
    <property type="protein sequence ID" value="XCH18301.1"/>
    <property type="molecule type" value="Genomic_DNA"/>
</dbReference>
<keyword evidence="3" id="KW-0255">Endonuclease</keyword>
<dbReference type="SUPFAM" id="SSF55729">
    <property type="entry name" value="Acyl-CoA N-acyltransferases (Nat)"/>
    <property type="match status" value="1"/>
</dbReference>
<proteinExistence type="predicted"/>
<gene>
    <name evidence="3" type="ORF">QEP67_23005</name>
</gene>